<dbReference type="Proteomes" id="UP000606786">
    <property type="component" value="Unassembled WGS sequence"/>
</dbReference>
<dbReference type="Gene3D" id="3.40.50.1240">
    <property type="entry name" value="Phosphoglycerate mutase-like"/>
    <property type="match status" value="1"/>
</dbReference>
<dbReference type="EMBL" id="CAJHJT010000034">
    <property type="protein sequence ID" value="CAD7004463.1"/>
    <property type="molecule type" value="Genomic_DNA"/>
</dbReference>
<gene>
    <name evidence="1" type="ORF">CCAP1982_LOCUS12869</name>
</gene>
<dbReference type="SUPFAM" id="SSF53254">
    <property type="entry name" value="Phosphoglycerate mutase-like"/>
    <property type="match status" value="1"/>
</dbReference>
<evidence type="ECO:0000313" key="1">
    <source>
        <dbReference type="EMBL" id="CAD7004463.1"/>
    </source>
</evidence>
<dbReference type="GO" id="GO:0016791">
    <property type="term" value="F:phosphatase activity"/>
    <property type="evidence" value="ECO:0007669"/>
    <property type="project" value="UniProtKB-ARBA"/>
</dbReference>
<keyword evidence="2" id="KW-1185">Reference proteome</keyword>
<dbReference type="AlphaFoldDB" id="A0A811V4L2"/>
<dbReference type="OrthoDB" id="5821688at2759"/>
<dbReference type="InterPro" id="IPR029033">
    <property type="entry name" value="His_PPase_superfam"/>
</dbReference>
<proteinExistence type="predicted"/>
<reference evidence="1" key="1">
    <citation type="submission" date="2020-11" db="EMBL/GenBank/DDBJ databases">
        <authorList>
            <person name="Whitehead M."/>
        </authorList>
    </citation>
    <scope>NUCLEOTIDE SEQUENCE</scope>
    <source>
        <strain evidence="1">EGII</strain>
    </source>
</reference>
<organism evidence="1 2">
    <name type="scientific">Ceratitis capitata</name>
    <name type="common">Mediterranean fruit fly</name>
    <name type="synonym">Tephritis capitata</name>
    <dbReference type="NCBI Taxonomy" id="7213"/>
    <lineage>
        <taxon>Eukaryota</taxon>
        <taxon>Metazoa</taxon>
        <taxon>Ecdysozoa</taxon>
        <taxon>Arthropoda</taxon>
        <taxon>Hexapoda</taxon>
        <taxon>Insecta</taxon>
        <taxon>Pterygota</taxon>
        <taxon>Neoptera</taxon>
        <taxon>Endopterygota</taxon>
        <taxon>Diptera</taxon>
        <taxon>Brachycera</taxon>
        <taxon>Muscomorpha</taxon>
        <taxon>Tephritoidea</taxon>
        <taxon>Tephritidae</taxon>
        <taxon>Ceratitis</taxon>
        <taxon>Ceratitis</taxon>
    </lineage>
</organism>
<evidence type="ECO:0000313" key="2">
    <source>
        <dbReference type="Proteomes" id="UP000606786"/>
    </source>
</evidence>
<accession>A0A811V4L2</accession>
<sequence>MEPYYSPDLVHAQSTGSPRTLMSLSTVLASFFPPRGTPMEWNPEYNWQPIPIFTEPLENDMLLLIRPSCPRFAEALEEVLQLPHVKAELEQNKWLFEI</sequence>
<protein>
    <submittedName>
        <fullName evidence="1">(Mediterranean fruit fly) hypothetical protein</fullName>
    </submittedName>
</protein>
<name>A0A811V4L2_CERCA</name>
<comment type="caution">
    <text evidence="1">The sequence shown here is derived from an EMBL/GenBank/DDBJ whole genome shotgun (WGS) entry which is preliminary data.</text>
</comment>